<keyword evidence="9" id="KW-0131">Cell cycle</keyword>
<dbReference type="EMBL" id="JACHID010000012">
    <property type="protein sequence ID" value="MBB5022568.1"/>
    <property type="molecule type" value="Genomic_DNA"/>
</dbReference>
<name>A0A7W7Y5R7_9BACT</name>
<dbReference type="Pfam" id="PF02472">
    <property type="entry name" value="ExbD"/>
    <property type="match status" value="1"/>
</dbReference>
<dbReference type="InterPro" id="IPR014168">
    <property type="entry name" value="Tol-Pal_TolR"/>
</dbReference>
<evidence type="ECO:0000256" key="9">
    <source>
        <dbReference type="ARBA" id="ARBA00023306"/>
    </source>
</evidence>
<evidence type="ECO:0000256" key="10">
    <source>
        <dbReference type="RuleBase" id="RU003879"/>
    </source>
</evidence>
<proteinExistence type="inferred from homology"/>
<keyword evidence="3" id="KW-1003">Cell membrane</keyword>
<reference evidence="12 13" key="1">
    <citation type="submission" date="2020-08" db="EMBL/GenBank/DDBJ databases">
        <title>Genomic Encyclopedia of Type Strains, Phase IV (KMG-IV): sequencing the most valuable type-strain genomes for metagenomic binning, comparative biology and taxonomic classification.</title>
        <authorList>
            <person name="Goeker M."/>
        </authorList>
    </citation>
    <scope>NUCLEOTIDE SEQUENCE [LARGE SCALE GENOMIC DNA]</scope>
    <source>
        <strain evidence="12 13">DSM 22071</strain>
    </source>
</reference>
<evidence type="ECO:0000256" key="4">
    <source>
        <dbReference type="ARBA" id="ARBA00022519"/>
    </source>
</evidence>
<evidence type="ECO:0000256" key="7">
    <source>
        <dbReference type="ARBA" id="ARBA00022989"/>
    </source>
</evidence>
<evidence type="ECO:0000256" key="2">
    <source>
        <dbReference type="ARBA" id="ARBA00005811"/>
    </source>
</evidence>
<comment type="subcellular location">
    <subcellularLocation>
        <location evidence="1">Cell membrane</location>
        <topology evidence="1">Single-pass membrane protein</topology>
    </subcellularLocation>
    <subcellularLocation>
        <location evidence="10">Cell membrane</location>
        <topology evidence="10">Single-pass type II membrane protein</topology>
    </subcellularLocation>
</comment>
<evidence type="ECO:0000256" key="1">
    <source>
        <dbReference type="ARBA" id="ARBA00004162"/>
    </source>
</evidence>
<dbReference type="RefSeq" id="WP_183733306.1">
    <property type="nucleotide sequence ID" value="NZ_JACHID010000012.1"/>
</dbReference>
<keyword evidence="6 10" id="KW-0812">Transmembrane</keyword>
<evidence type="ECO:0000256" key="11">
    <source>
        <dbReference type="SAM" id="Phobius"/>
    </source>
</evidence>
<keyword evidence="8 11" id="KW-0472">Membrane</keyword>
<dbReference type="GO" id="GO:0022857">
    <property type="term" value="F:transmembrane transporter activity"/>
    <property type="evidence" value="ECO:0007669"/>
    <property type="project" value="InterPro"/>
</dbReference>
<organism evidence="12 13">
    <name type="scientific">Desulfurispira natronophila</name>
    <dbReference type="NCBI Taxonomy" id="682562"/>
    <lineage>
        <taxon>Bacteria</taxon>
        <taxon>Pseudomonadati</taxon>
        <taxon>Chrysiogenota</taxon>
        <taxon>Chrysiogenia</taxon>
        <taxon>Chrysiogenales</taxon>
        <taxon>Chrysiogenaceae</taxon>
        <taxon>Desulfurispira</taxon>
    </lineage>
</organism>
<keyword evidence="7 11" id="KW-1133">Transmembrane helix</keyword>
<keyword evidence="10" id="KW-0813">Transport</keyword>
<dbReference type="GO" id="GO:0051301">
    <property type="term" value="P:cell division"/>
    <property type="evidence" value="ECO:0007669"/>
    <property type="project" value="UniProtKB-KW"/>
</dbReference>
<dbReference type="AlphaFoldDB" id="A0A7W7Y5R7"/>
<dbReference type="InterPro" id="IPR003400">
    <property type="entry name" value="ExbD"/>
</dbReference>
<dbReference type="GO" id="GO:0015031">
    <property type="term" value="P:protein transport"/>
    <property type="evidence" value="ECO:0007669"/>
    <property type="project" value="UniProtKB-KW"/>
</dbReference>
<keyword evidence="10" id="KW-0653">Protein transport</keyword>
<sequence length="132" mass="14766">MKIHSDVYKPMSDINVIPLVDVVLVLLIIFMITAPMLQHGMHVDLPESQAELEVDDEREQLILTVDEHGQIFINRNAISLEDLPDRLEGLQQLGQAYDVIVEGDRHVDYGAVVSVMDVLQAAGFYNIGLVTQ</sequence>
<evidence type="ECO:0000256" key="8">
    <source>
        <dbReference type="ARBA" id="ARBA00023136"/>
    </source>
</evidence>
<dbReference type="PANTHER" id="PTHR30558:SF7">
    <property type="entry name" value="TOL-PAL SYSTEM PROTEIN TOLR"/>
    <property type="match status" value="1"/>
</dbReference>
<feature type="transmembrane region" description="Helical" evidence="11">
    <location>
        <begin position="16"/>
        <end position="37"/>
    </location>
</feature>
<keyword evidence="5" id="KW-0132">Cell division</keyword>
<dbReference type="GO" id="GO:0005886">
    <property type="term" value="C:plasma membrane"/>
    <property type="evidence" value="ECO:0007669"/>
    <property type="project" value="UniProtKB-SubCell"/>
</dbReference>
<evidence type="ECO:0000313" key="13">
    <source>
        <dbReference type="Proteomes" id="UP000528322"/>
    </source>
</evidence>
<evidence type="ECO:0000256" key="6">
    <source>
        <dbReference type="ARBA" id="ARBA00022692"/>
    </source>
</evidence>
<comment type="similarity">
    <text evidence="2 10">Belongs to the ExbD/TolR family.</text>
</comment>
<accession>A0A7W7Y5R7</accession>
<dbReference type="PANTHER" id="PTHR30558">
    <property type="entry name" value="EXBD MEMBRANE COMPONENT OF PMF-DRIVEN MACROMOLECULE IMPORT SYSTEM"/>
    <property type="match status" value="1"/>
</dbReference>
<dbReference type="Gene3D" id="3.30.420.270">
    <property type="match status" value="1"/>
</dbReference>
<comment type="caution">
    <text evidence="12">The sequence shown here is derived from an EMBL/GenBank/DDBJ whole genome shotgun (WGS) entry which is preliminary data.</text>
</comment>
<dbReference type="NCBIfam" id="TIGR02801">
    <property type="entry name" value="tolR"/>
    <property type="match status" value="1"/>
</dbReference>
<keyword evidence="4" id="KW-0997">Cell inner membrane</keyword>
<dbReference type="Proteomes" id="UP000528322">
    <property type="component" value="Unassembled WGS sequence"/>
</dbReference>
<evidence type="ECO:0000256" key="5">
    <source>
        <dbReference type="ARBA" id="ARBA00022618"/>
    </source>
</evidence>
<gene>
    <name evidence="12" type="ORF">HNR37_001906</name>
</gene>
<evidence type="ECO:0000256" key="3">
    <source>
        <dbReference type="ARBA" id="ARBA00022475"/>
    </source>
</evidence>
<protein>
    <submittedName>
        <fullName evidence="12">Biopolymer transport protein TolR</fullName>
    </submittedName>
</protein>
<evidence type="ECO:0000313" key="12">
    <source>
        <dbReference type="EMBL" id="MBB5022568.1"/>
    </source>
</evidence>
<keyword evidence="13" id="KW-1185">Reference proteome</keyword>